<dbReference type="InterPro" id="IPR013655">
    <property type="entry name" value="PAS_fold_3"/>
</dbReference>
<dbReference type="CDD" id="cd00156">
    <property type="entry name" value="REC"/>
    <property type="match status" value="1"/>
</dbReference>
<evidence type="ECO:0000256" key="5">
    <source>
        <dbReference type="ARBA" id="ARBA00022777"/>
    </source>
</evidence>
<dbReference type="Gene3D" id="3.30.450.20">
    <property type="entry name" value="PAS domain"/>
    <property type="match status" value="4"/>
</dbReference>
<protein>
    <recommendedName>
        <fullName evidence="2">histidine kinase</fullName>
        <ecNumber evidence="2">2.7.13.3</ecNumber>
    </recommendedName>
</protein>
<evidence type="ECO:0000313" key="13">
    <source>
        <dbReference type="Proteomes" id="UP001202674"/>
    </source>
</evidence>
<evidence type="ECO:0000259" key="10">
    <source>
        <dbReference type="PROSITE" id="PS50112"/>
    </source>
</evidence>
<proteinExistence type="predicted"/>
<dbReference type="Gene3D" id="1.10.287.130">
    <property type="match status" value="1"/>
</dbReference>
<dbReference type="InterPro" id="IPR004358">
    <property type="entry name" value="Sig_transdc_His_kin-like_C"/>
</dbReference>
<dbReference type="GO" id="GO:0000155">
    <property type="term" value="F:phosphorelay sensor kinase activity"/>
    <property type="evidence" value="ECO:0007669"/>
    <property type="project" value="InterPro"/>
</dbReference>
<dbReference type="InterPro" id="IPR029016">
    <property type="entry name" value="GAF-like_dom_sf"/>
</dbReference>
<dbReference type="Pfam" id="PF01590">
    <property type="entry name" value="GAF"/>
    <property type="match status" value="1"/>
</dbReference>
<dbReference type="InterPro" id="IPR036097">
    <property type="entry name" value="HisK_dim/P_sf"/>
</dbReference>
<dbReference type="EMBL" id="JAKRVY010000001">
    <property type="protein sequence ID" value="MCL9812260.1"/>
    <property type="molecule type" value="Genomic_DNA"/>
</dbReference>
<feature type="domain" description="PAC" evidence="11">
    <location>
        <begin position="482"/>
        <end position="532"/>
    </location>
</feature>
<dbReference type="InterPro" id="IPR003594">
    <property type="entry name" value="HATPase_dom"/>
</dbReference>
<dbReference type="PROSITE" id="PS50109">
    <property type="entry name" value="HIS_KIN"/>
    <property type="match status" value="1"/>
</dbReference>
<dbReference type="InterPro" id="IPR005467">
    <property type="entry name" value="His_kinase_dom"/>
</dbReference>
<keyword evidence="5" id="KW-0418">Kinase</keyword>
<feature type="domain" description="PAS" evidence="10">
    <location>
        <begin position="410"/>
        <end position="468"/>
    </location>
</feature>
<dbReference type="InterPro" id="IPR036890">
    <property type="entry name" value="HATPase_C_sf"/>
</dbReference>
<dbReference type="InterPro" id="IPR011006">
    <property type="entry name" value="CheY-like_superfamily"/>
</dbReference>
<dbReference type="InterPro" id="IPR003661">
    <property type="entry name" value="HisK_dim/P_dom"/>
</dbReference>
<dbReference type="InterPro" id="IPR013656">
    <property type="entry name" value="PAS_4"/>
</dbReference>
<dbReference type="Pfam" id="PF08447">
    <property type="entry name" value="PAS_3"/>
    <property type="match status" value="1"/>
</dbReference>
<evidence type="ECO:0000256" key="1">
    <source>
        <dbReference type="ARBA" id="ARBA00000085"/>
    </source>
</evidence>
<evidence type="ECO:0000259" key="8">
    <source>
        <dbReference type="PROSITE" id="PS50109"/>
    </source>
</evidence>
<dbReference type="CDD" id="cd00075">
    <property type="entry name" value="HATPase"/>
    <property type="match status" value="1"/>
</dbReference>
<name>A0AAE3K420_9EURY</name>
<evidence type="ECO:0000256" key="4">
    <source>
        <dbReference type="ARBA" id="ARBA00022679"/>
    </source>
</evidence>
<dbReference type="Gene3D" id="3.30.565.10">
    <property type="entry name" value="Histidine kinase-like ATPase, C-terminal domain"/>
    <property type="match status" value="1"/>
</dbReference>
<evidence type="ECO:0000256" key="2">
    <source>
        <dbReference type="ARBA" id="ARBA00012438"/>
    </source>
</evidence>
<comment type="caution">
    <text evidence="12">The sequence shown here is derived from an EMBL/GenBank/DDBJ whole genome shotgun (WGS) entry which is preliminary data.</text>
</comment>
<dbReference type="InterPro" id="IPR001610">
    <property type="entry name" value="PAC"/>
</dbReference>
<feature type="domain" description="PAS" evidence="10">
    <location>
        <begin position="675"/>
        <end position="749"/>
    </location>
</feature>
<dbReference type="Pfam" id="PF00512">
    <property type="entry name" value="HisKA"/>
    <property type="match status" value="1"/>
</dbReference>
<dbReference type="PRINTS" id="PR00344">
    <property type="entry name" value="BCTRLSENSOR"/>
</dbReference>
<dbReference type="EC" id="2.7.13.3" evidence="2"/>
<dbReference type="InterPro" id="IPR052162">
    <property type="entry name" value="Sensor_kinase/Photoreceptor"/>
</dbReference>
<evidence type="ECO:0000259" key="11">
    <source>
        <dbReference type="PROSITE" id="PS50113"/>
    </source>
</evidence>
<dbReference type="Proteomes" id="UP001202674">
    <property type="component" value="Unassembled WGS sequence"/>
</dbReference>
<comment type="catalytic activity">
    <reaction evidence="1">
        <text>ATP + protein L-histidine = ADP + protein N-phospho-L-histidine.</text>
        <dbReference type="EC" id="2.7.13.3"/>
    </reaction>
</comment>
<dbReference type="Pfam" id="PF02518">
    <property type="entry name" value="HATPase_c"/>
    <property type="match status" value="1"/>
</dbReference>
<evidence type="ECO:0000313" key="12">
    <source>
        <dbReference type="EMBL" id="MCL9812260.1"/>
    </source>
</evidence>
<dbReference type="PANTHER" id="PTHR43304:SF1">
    <property type="entry name" value="PAC DOMAIN-CONTAINING PROTEIN"/>
    <property type="match status" value="1"/>
</dbReference>
<keyword evidence="13" id="KW-1185">Reference proteome</keyword>
<feature type="domain" description="Response regulatory" evidence="9">
    <location>
        <begin position="1"/>
        <end position="104"/>
    </location>
</feature>
<dbReference type="SUPFAM" id="SSF47384">
    <property type="entry name" value="Homodimeric domain of signal transducing histidine kinase"/>
    <property type="match status" value="1"/>
</dbReference>
<feature type="modified residue" description="4-aspartylphosphate" evidence="6">
    <location>
        <position position="39"/>
    </location>
</feature>
<evidence type="ECO:0000256" key="6">
    <source>
        <dbReference type="PROSITE-ProRule" id="PRU00169"/>
    </source>
</evidence>
<dbReference type="SMART" id="SM00387">
    <property type="entry name" value="HATPase_c"/>
    <property type="match status" value="1"/>
</dbReference>
<organism evidence="12 13">
    <name type="scientific">Natranaeroarchaeum aerophilus</name>
    <dbReference type="NCBI Taxonomy" id="2917711"/>
    <lineage>
        <taxon>Archaea</taxon>
        <taxon>Methanobacteriati</taxon>
        <taxon>Methanobacteriota</taxon>
        <taxon>Stenosarchaea group</taxon>
        <taxon>Halobacteria</taxon>
        <taxon>Halobacteriales</taxon>
        <taxon>Natronoarchaeaceae</taxon>
        <taxon>Natranaeroarchaeum</taxon>
    </lineage>
</organism>
<keyword evidence="7" id="KW-0175">Coiled coil</keyword>
<dbReference type="Pfam" id="PF00072">
    <property type="entry name" value="Response_reg"/>
    <property type="match status" value="1"/>
</dbReference>
<dbReference type="SMART" id="SM00091">
    <property type="entry name" value="PAS"/>
    <property type="match status" value="4"/>
</dbReference>
<dbReference type="CDD" id="cd00130">
    <property type="entry name" value="PAS"/>
    <property type="match status" value="3"/>
</dbReference>
<dbReference type="SMART" id="SM00388">
    <property type="entry name" value="HisKA"/>
    <property type="match status" value="1"/>
</dbReference>
<feature type="domain" description="PAC" evidence="11">
    <location>
        <begin position="609"/>
        <end position="662"/>
    </location>
</feature>
<dbReference type="SUPFAM" id="SSF52172">
    <property type="entry name" value="CheY-like"/>
    <property type="match status" value="1"/>
</dbReference>
<dbReference type="Gene3D" id="3.30.450.40">
    <property type="match status" value="1"/>
</dbReference>
<gene>
    <name evidence="12" type="ORF">AArcSt11_01175</name>
</gene>
<evidence type="ECO:0000256" key="7">
    <source>
        <dbReference type="SAM" id="Coils"/>
    </source>
</evidence>
<dbReference type="PANTHER" id="PTHR43304">
    <property type="entry name" value="PHYTOCHROME-LIKE PROTEIN CPH1"/>
    <property type="match status" value="1"/>
</dbReference>
<dbReference type="InterPro" id="IPR035965">
    <property type="entry name" value="PAS-like_dom_sf"/>
</dbReference>
<dbReference type="SUPFAM" id="SSF55781">
    <property type="entry name" value="GAF domain-like"/>
    <property type="match status" value="1"/>
</dbReference>
<dbReference type="InterPro" id="IPR000014">
    <property type="entry name" value="PAS"/>
</dbReference>
<accession>A0AAE3K420</accession>
<dbReference type="NCBIfam" id="TIGR00229">
    <property type="entry name" value="sensory_box"/>
    <property type="match status" value="3"/>
</dbReference>
<feature type="domain" description="Histidine kinase" evidence="8">
    <location>
        <begin position="810"/>
        <end position="997"/>
    </location>
</feature>
<feature type="coiled-coil region" evidence="7">
    <location>
        <begin position="650"/>
        <end position="680"/>
    </location>
</feature>
<feature type="domain" description="PAC" evidence="11">
    <location>
        <begin position="751"/>
        <end position="803"/>
    </location>
</feature>
<keyword evidence="4" id="KW-0808">Transferase</keyword>
<keyword evidence="3 6" id="KW-0597">Phosphoprotein</keyword>
<dbReference type="PROSITE" id="PS50113">
    <property type="entry name" value="PAC"/>
    <property type="match status" value="3"/>
</dbReference>
<dbReference type="InterPro" id="IPR001789">
    <property type="entry name" value="Sig_transdc_resp-reg_receiver"/>
</dbReference>
<dbReference type="SMART" id="SM00086">
    <property type="entry name" value="PAC"/>
    <property type="match status" value="3"/>
</dbReference>
<evidence type="ECO:0000259" key="9">
    <source>
        <dbReference type="PROSITE" id="PS50110"/>
    </source>
</evidence>
<feature type="domain" description="PAS" evidence="10">
    <location>
        <begin position="533"/>
        <end position="605"/>
    </location>
</feature>
<sequence>MTKTLLEREDNRFSVETATSADKGLQLLAESEIDCIVSDYEMPGMNGIEFLKSVTEDYPNLPFILYTGKGSEEVASDAISAGVTDYLQKKSGTDNYALLTNRIVNAVNSRRREQKIQILQTFENELTELAIDFLRTKERDIDTLIDGTLEKIGTLVDADRTYVFDIHHEDETISNTYEWCAGGVDPQIHMLQDIPQDAVPWWIQKLENFENITVPNVSKLPPEAEAEQEILEEQNIKSLIVTPMISNDELVGFIGFDWVQEQEAWSDEFINILRMVGELIMTARKRKEREQELETLKSQYETLAENFPGGAVFLIDTNLKYVRAGGEELSNVDLSPDDIEGAKPHDLFPDELSDELCHYYKEALDGNANTFEQVYGSDRYRIQTVPVRTDGVEIDHVIAVSQNVTECVEDKQNLQALFESSPDMIDIHTNEGTIVDVNQQFCEAFNQPKDELVGQKVWEIDQNVDPEELQAAWDEMDVGDRTKIETEFETTDGTLFPVEVHLTRLPVEDGSRFMVVSRDITERKQRMEEIETLKERLELAIEGANLGVWDWDMRTDEVEFNDQWAEMLGYTLEELEPHLRTWETRVHPEDIDEVRAALDTHIQQNTDYYDTEHRMRTADGEWKWIRDLGKIVDRDEDGEPIRAVGIHLDIDESKQYQQELEQKTEELEELTTRLEEQYLTLFEEAPVMAVVTRTENGRPIIEDCNNQFAETLGFETEALIGTDLTEYYTPASREALIEDGGYERSLKDEFTRESRELVAADGEIVETVLRAVPRKDPAGAVVGTMAMYLDITEREEVKRANERLEEFASIVSHDLRNPLNVASGHLELAREDCESPDLEAVEQAHDRMDSLIEDLLTLAREGDGATNTKAVDLKAVVAECWETVETAEASLSVETDQTIVADERRLKQLFENLIRNAVEHGGSAVTVTVGGLEDGFYIEDNGPGIPEDDDETVFEVGYSTNSEGTGFGLSIVQQIVEAHDWNIRVTTRSGGGARFEIAGVEFITE</sequence>
<dbReference type="Gene3D" id="3.40.50.2300">
    <property type="match status" value="1"/>
</dbReference>
<evidence type="ECO:0000256" key="3">
    <source>
        <dbReference type="ARBA" id="ARBA00022553"/>
    </source>
</evidence>
<dbReference type="SUPFAM" id="SSF55874">
    <property type="entry name" value="ATPase domain of HSP90 chaperone/DNA topoisomerase II/histidine kinase"/>
    <property type="match status" value="1"/>
</dbReference>
<dbReference type="SUPFAM" id="SSF55785">
    <property type="entry name" value="PYP-like sensor domain (PAS domain)"/>
    <property type="match status" value="4"/>
</dbReference>
<dbReference type="CDD" id="cd00082">
    <property type="entry name" value="HisKA"/>
    <property type="match status" value="1"/>
</dbReference>
<dbReference type="InterPro" id="IPR000700">
    <property type="entry name" value="PAS-assoc_C"/>
</dbReference>
<dbReference type="Pfam" id="PF08448">
    <property type="entry name" value="PAS_4"/>
    <property type="match status" value="3"/>
</dbReference>
<dbReference type="SMART" id="SM00448">
    <property type="entry name" value="REC"/>
    <property type="match status" value="1"/>
</dbReference>
<dbReference type="PROSITE" id="PS50110">
    <property type="entry name" value="RESPONSE_REGULATORY"/>
    <property type="match status" value="1"/>
</dbReference>
<dbReference type="AlphaFoldDB" id="A0AAE3K420"/>
<dbReference type="SMART" id="SM00065">
    <property type="entry name" value="GAF"/>
    <property type="match status" value="1"/>
</dbReference>
<dbReference type="InterPro" id="IPR003018">
    <property type="entry name" value="GAF"/>
</dbReference>
<reference evidence="12 13" key="1">
    <citation type="journal article" date="2022" name="Syst. Appl. Microbiol.">
        <title>Natronocalculus amylovorans gen. nov., sp. nov., and Natranaeroarchaeum aerophilus sp. nov., dominant culturable amylolytic natronoarchaea from hypersaline soda lakes in southwestern Siberia.</title>
        <authorList>
            <person name="Sorokin D.Y."/>
            <person name="Elcheninov A.G."/>
            <person name="Khizhniak T.V."/>
            <person name="Koenen M."/>
            <person name="Bale N.J."/>
            <person name="Damste J.S.S."/>
            <person name="Kublanov I.V."/>
        </authorList>
    </citation>
    <scope>NUCLEOTIDE SEQUENCE [LARGE SCALE GENOMIC DNA]</scope>
    <source>
        <strain evidence="12 13">AArc-St1-1</strain>
    </source>
</reference>
<dbReference type="PROSITE" id="PS50112">
    <property type="entry name" value="PAS"/>
    <property type="match status" value="3"/>
</dbReference>